<keyword evidence="4" id="KW-1185">Reference proteome</keyword>
<evidence type="ECO:0000313" key="4">
    <source>
        <dbReference type="Proteomes" id="UP000569914"/>
    </source>
</evidence>
<dbReference type="PANTHER" id="PTHR35174">
    <property type="entry name" value="BLL7171 PROTEIN-RELATED"/>
    <property type="match status" value="1"/>
</dbReference>
<accession>A0A7Y9IAM9</accession>
<evidence type="ECO:0000256" key="1">
    <source>
        <dbReference type="ARBA" id="ARBA00007689"/>
    </source>
</evidence>
<reference evidence="3 4" key="1">
    <citation type="submission" date="2020-07" db="EMBL/GenBank/DDBJ databases">
        <title>Sequencing the genomes of 1000 actinobacteria strains.</title>
        <authorList>
            <person name="Klenk H.-P."/>
        </authorList>
    </citation>
    <scope>NUCLEOTIDE SEQUENCE [LARGE SCALE GENOMIC DNA]</scope>
    <source>
        <strain evidence="3 4">DSM 22083</strain>
    </source>
</reference>
<dbReference type="Pfam" id="PF03795">
    <property type="entry name" value="YCII"/>
    <property type="match status" value="1"/>
</dbReference>
<dbReference type="Proteomes" id="UP000569914">
    <property type="component" value="Unassembled WGS sequence"/>
</dbReference>
<dbReference type="AlphaFoldDB" id="A0A7Y9IAM9"/>
<dbReference type="InterPro" id="IPR005545">
    <property type="entry name" value="YCII"/>
</dbReference>
<dbReference type="SUPFAM" id="SSF54909">
    <property type="entry name" value="Dimeric alpha+beta barrel"/>
    <property type="match status" value="1"/>
</dbReference>
<organism evidence="3 4">
    <name type="scientific">Microlunatus parietis</name>
    <dbReference type="NCBI Taxonomy" id="682979"/>
    <lineage>
        <taxon>Bacteria</taxon>
        <taxon>Bacillati</taxon>
        <taxon>Actinomycetota</taxon>
        <taxon>Actinomycetes</taxon>
        <taxon>Propionibacteriales</taxon>
        <taxon>Propionibacteriaceae</taxon>
        <taxon>Microlunatus</taxon>
    </lineage>
</organism>
<feature type="domain" description="YCII-related" evidence="2">
    <location>
        <begin position="4"/>
        <end position="102"/>
    </location>
</feature>
<evidence type="ECO:0000259" key="2">
    <source>
        <dbReference type="Pfam" id="PF03795"/>
    </source>
</evidence>
<evidence type="ECO:0000313" key="3">
    <source>
        <dbReference type="EMBL" id="NYE73310.1"/>
    </source>
</evidence>
<dbReference type="EMBL" id="JACCBU010000001">
    <property type="protein sequence ID" value="NYE73310.1"/>
    <property type="molecule type" value="Genomic_DNA"/>
</dbReference>
<dbReference type="PANTHER" id="PTHR35174:SF3">
    <property type="entry name" value="BLL7171 PROTEIN"/>
    <property type="match status" value="1"/>
</dbReference>
<comment type="caution">
    <text evidence="3">The sequence shown here is derived from an EMBL/GenBank/DDBJ whole genome shotgun (WGS) entry which is preliminary data.</text>
</comment>
<protein>
    <recommendedName>
        <fullName evidence="2">YCII-related domain-containing protein</fullName>
    </recommendedName>
</protein>
<dbReference type="InterPro" id="IPR011008">
    <property type="entry name" value="Dimeric_a/b-barrel"/>
</dbReference>
<dbReference type="Gene3D" id="3.30.70.1060">
    <property type="entry name" value="Dimeric alpha+beta barrel"/>
    <property type="match status" value="1"/>
</dbReference>
<dbReference type="RefSeq" id="WP_179754718.1">
    <property type="nucleotide sequence ID" value="NZ_JACCBU010000001.1"/>
</dbReference>
<sequence length="146" mass="16014">MTKYLLIVNFEGGAVQEPMEEWKPEEITAHLDYYRRLNDLLTASGELVRHELLTGPDVAKVVTSDGTTPVVTDGPFTEFKEWVAGFQVIDVETEQRAIEIAALVSAVPGPGGKPTQQPIQLRRVMEQGPANADEMVDYLATADGQS</sequence>
<gene>
    <name evidence="3" type="ORF">BKA15_004639</name>
</gene>
<comment type="similarity">
    <text evidence="1">Belongs to the YciI family.</text>
</comment>
<proteinExistence type="inferred from homology"/>
<name>A0A7Y9IAM9_9ACTN</name>